<evidence type="ECO:0000256" key="2">
    <source>
        <dbReference type="ARBA" id="ARBA00022917"/>
    </source>
</evidence>
<dbReference type="Gene3D" id="3.30.1360.40">
    <property type="match status" value="1"/>
</dbReference>
<reference evidence="5 6" key="1">
    <citation type="journal article" date="2016" name="Nat. Commun.">
        <title>Thousands of microbial genomes shed light on interconnected biogeochemical processes in an aquifer system.</title>
        <authorList>
            <person name="Anantharaman K."/>
            <person name="Brown C.T."/>
            <person name="Hug L.A."/>
            <person name="Sharon I."/>
            <person name="Castelle C.J."/>
            <person name="Probst A.J."/>
            <person name="Thomas B.C."/>
            <person name="Singh A."/>
            <person name="Wilkins M.J."/>
            <person name="Karaoz U."/>
            <person name="Brodie E.L."/>
            <person name="Williams K.H."/>
            <person name="Hubbard S.S."/>
            <person name="Banfield J.F."/>
        </authorList>
    </citation>
    <scope>NUCLEOTIDE SEQUENCE [LARGE SCALE GENOMIC DNA]</scope>
</reference>
<dbReference type="GO" id="GO:0043023">
    <property type="term" value="F:ribosomal large subunit binding"/>
    <property type="evidence" value="ECO:0007669"/>
    <property type="project" value="TreeGrafter"/>
</dbReference>
<accession>A0A1G2PRV5</accession>
<sequence>MTYDFSNFKKRTKEIDEHLKKEFAGIRTGRAAPAILDGVSVESYGAKLSLKELGSITVEDARTLKISPWDASQAKNIEKAIATANLDLSVSIGDTGIRVFFPELTAERREAILKVAKEKLEQTKVTLRQERDHIWKDIQEKEKTGGMGEDEKFRLKNELQKEVDSANKNFDEHFGKKEKEIKS</sequence>
<dbReference type="InterPro" id="IPR002661">
    <property type="entry name" value="Ribosome_recyc_fac"/>
</dbReference>
<protein>
    <submittedName>
        <fullName evidence="5">Ribosome recycling factor</fullName>
    </submittedName>
</protein>
<dbReference type="PANTHER" id="PTHR20982:SF3">
    <property type="entry name" value="MITOCHONDRIAL RIBOSOME RECYCLING FACTOR PSEUDO 1"/>
    <property type="match status" value="1"/>
</dbReference>
<evidence type="ECO:0000256" key="1">
    <source>
        <dbReference type="ARBA" id="ARBA00005912"/>
    </source>
</evidence>
<comment type="caution">
    <text evidence="5">The sequence shown here is derived from an EMBL/GenBank/DDBJ whole genome shotgun (WGS) entry which is preliminary data.</text>
</comment>
<comment type="similarity">
    <text evidence="1">Belongs to the RRF family.</text>
</comment>
<dbReference type="SUPFAM" id="SSF55194">
    <property type="entry name" value="Ribosome recycling factor, RRF"/>
    <property type="match status" value="1"/>
</dbReference>
<evidence type="ECO:0000313" key="6">
    <source>
        <dbReference type="Proteomes" id="UP000176951"/>
    </source>
</evidence>
<name>A0A1G2PRV5_9BACT</name>
<evidence type="ECO:0000313" key="5">
    <source>
        <dbReference type="EMBL" id="OHA50479.1"/>
    </source>
</evidence>
<dbReference type="EMBL" id="MHSW01000036">
    <property type="protein sequence ID" value="OHA50479.1"/>
    <property type="molecule type" value="Genomic_DNA"/>
</dbReference>
<gene>
    <name evidence="5" type="ORF">A3A97_01385</name>
</gene>
<keyword evidence="3" id="KW-0175">Coiled coil</keyword>
<dbReference type="NCBIfam" id="TIGR00496">
    <property type="entry name" value="frr"/>
    <property type="match status" value="1"/>
</dbReference>
<dbReference type="FunFam" id="3.30.1360.40:FF:000001">
    <property type="entry name" value="Ribosome-recycling factor"/>
    <property type="match status" value="1"/>
</dbReference>
<organism evidence="5 6">
    <name type="scientific">Candidatus Terrybacteria bacterium RIFCSPLOWO2_01_FULL_40_23</name>
    <dbReference type="NCBI Taxonomy" id="1802366"/>
    <lineage>
        <taxon>Bacteria</taxon>
        <taxon>Candidatus Terryibacteriota</taxon>
    </lineage>
</organism>
<evidence type="ECO:0000256" key="3">
    <source>
        <dbReference type="SAM" id="Coils"/>
    </source>
</evidence>
<dbReference type="GO" id="GO:0006412">
    <property type="term" value="P:translation"/>
    <property type="evidence" value="ECO:0007669"/>
    <property type="project" value="UniProtKB-KW"/>
</dbReference>
<keyword evidence="2" id="KW-0648">Protein biosynthesis</keyword>
<dbReference type="InterPro" id="IPR036191">
    <property type="entry name" value="RRF_sf"/>
</dbReference>
<dbReference type="AlphaFoldDB" id="A0A1G2PRV5"/>
<evidence type="ECO:0000259" key="4">
    <source>
        <dbReference type="Pfam" id="PF01765"/>
    </source>
</evidence>
<feature type="domain" description="Ribosome recycling factor" evidence="4">
    <location>
        <begin position="19"/>
        <end position="181"/>
    </location>
</feature>
<dbReference type="InterPro" id="IPR023584">
    <property type="entry name" value="Ribosome_recyc_fac_dom"/>
</dbReference>
<dbReference type="Gene3D" id="1.10.132.20">
    <property type="entry name" value="Ribosome-recycling factor"/>
    <property type="match status" value="1"/>
</dbReference>
<dbReference type="PANTHER" id="PTHR20982">
    <property type="entry name" value="RIBOSOME RECYCLING FACTOR"/>
    <property type="match status" value="1"/>
</dbReference>
<dbReference type="Pfam" id="PF01765">
    <property type="entry name" value="RRF"/>
    <property type="match status" value="1"/>
</dbReference>
<dbReference type="Proteomes" id="UP000176951">
    <property type="component" value="Unassembled WGS sequence"/>
</dbReference>
<proteinExistence type="inferred from homology"/>
<feature type="coiled-coil region" evidence="3">
    <location>
        <begin position="113"/>
        <end position="176"/>
    </location>
</feature>